<dbReference type="InterPro" id="IPR001962">
    <property type="entry name" value="Asn_synthase"/>
</dbReference>
<dbReference type="SUPFAM" id="SSF56235">
    <property type="entry name" value="N-terminal nucleophile aminohydrolases (Ntn hydrolases)"/>
    <property type="match status" value="1"/>
</dbReference>
<proteinExistence type="predicted"/>
<organism evidence="2 3">
    <name type="scientific">Natrarchaeobius chitinivorans</name>
    <dbReference type="NCBI Taxonomy" id="1679083"/>
    <lineage>
        <taxon>Archaea</taxon>
        <taxon>Methanobacteriati</taxon>
        <taxon>Methanobacteriota</taxon>
        <taxon>Stenosarchaea group</taxon>
        <taxon>Halobacteria</taxon>
        <taxon>Halobacteriales</taxon>
        <taxon>Natrialbaceae</taxon>
        <taxon>Natrarchaeobius</taxon>
    </lineage>
</organism>
<dbReference type="Proteomes" id="UP000281431">
    <property type="component" value="Unassembled WGS sequence"/>
</dbReference>
<dbReference type="GO" id="GO:0006529">
    <property type="term" value="P:asparagine biosynthetic process"/>
    <property type="evidence" value="ECO:0007669"/>
    <property type="project" value="InterPro"/>
</dbReference>
<dbReference type="AlphaFoldDB" id="A0A3N6M6G3"/>
<sequence length="580" mass="65351">MPGVSLFHSKTPATNTNSTIELDSLLFFDHYSETIVFEGQSSAVGFTGYESYPVATYETNDYLVLLEGHLYDVSDVRSASLFVAKKLFNEDMEWLLEWLLDRDAEFVLVAVEKDSGDTVVLNDPLSRLPLYTYSDEDAIYLSREIAYILETADVEPDSMGIAQYLLFGYPLGKRTLYDGVTQVPPASFIRLSDGEIRSQQLSQIDIEAKRHADKSIDENAARLSDLIASSVRRRASSGTNVVSLSGGLDSRALAACMTANELPYVAATYNRGAGTASEVQAAEEVMSVLDGEWHEYQLEGPTAEYSDRLLELKRGMNTVGMAYILEFFERLRSDFEDGITYFTGDGGAKFSSWTPPRNFDSNDDIVEYLLADQTRFSMELVEKLSIHSRDEIEASIHERLESYPESDAGQRFVHFLIKERSLKWGYHGEDRNRYYFWSAAPLYAYPVFEYAMSVPDSQKKQNKLYSRIIESYSADVLDVSYVNYGAPVGSLEYKLKSLIYDLASKQPSLRETLIKNFVRSDSKVDEVTAQSIQDNAHIVDEYSNVLSPATISKFTDEETPPYSPKASKYLLTVLLVMNDL</sequence>
<gene>
    <name evidence="2" type="ORF">EA472_20880</name>
</gene>
<dbReference type="PANTHER" id="PTHR43284">
    <property type="entry name" value="ASPARAGINE SYNTHETASE (GLUTAMINE-HYDROLYZING)"/>
    <property type="match status" value="1"/>
</dbReference>
<dbReference type="InterPro" id="IPR051786">
    <property type="entry name" value="ASN_synthetase/amidase"/>
</dbReference>
<dbReference type="SUPFAM" id="SSF52402">
    <property type="entry name" value="Adenine nucleotide alpha hydrolases-like"/>
    <property type="match status" value="1"/>
</dbReference>
<dbReference type="Gene3D" id="3.40.50.620">
    <property type="entry name" value="HUPs"/>
    <property type="match status" value="1"/>
</dbReference>
<evidence type="ECO:0000259" key="1">
    <source>
        <dbReference type="Pfam" id="PF00733"/>
    </source>
</evidence>
<dbReference type="InterPro" id="IPR014729">
    <property type="entry name" value="Rossmann-like_a/b/a_fold"/>
</dbReference>
<feature type="domain" description="Asparagine synthetase" evidence="1">
    <location>
        <begin position="223"/>
        <end position="300"/>
    </location>
</feature>
<comment type="caution">
    <text evidence="2">The sequence shown here is derived from an EMBL/GenBank/DDBJ whole genome shotgun (WGS) entry which is preliminary data.</text>
</comment>
<dbReference type="GO" id="GO:0004066">
    <property type="term" value="F:asparagine synthase (glutamine-hydrolyzing) activity"/>
    <property type="evidence" value="ECO:0007669"/>
    <property type="project" value="InterPro"/>
</dbReference>
<evidence type="ECO:0000313" key="3">
    <source>
        <dbReference type="Proteomes" id="UP000281431"/>
    </source>
</evidence>
<reference evidence="2 3" key="1">
    <citation type="submission" date="2018-10" db="EMBL/GenBank/DDBJ databases">
        <title>Natrarchaeobius chitinivorans gen. nov., sp. nov., and Natrarchaeobius haloalkaliphilus sp. nov., alkaliphilic, chitin-utilizing haloarchaea from hypersaline alkaline lakes.</title>
        <authorList>
            <person name="Sorokin D.Y."/>
            <person name="Elcheninov A.G."/>
            <person name="Kostrikina N.A."/>
            <person name="Bale N.J."/>
            <person name="Sinninghe Damste J.S."/>
            <person name="Khijniak T.V."/>
            <person name="Kublanov I.V."/>
            <person name="Toshchakov S.V."/>
        </authorList>
    </citation>
    <scope>NUCLEOTIDE SEQUENCE [LARGE SCALE GENOMIC DNA]</scope>
    <source>
        <strain evidence="2 3">AArcht7</strain>
    </source>
</reference>
<protein>
    <recommendedName>
        <fullName evidence="1">Asparagine synthetase domain-containing protein</fullName>
    </recommendedName>
</protein>
<dbReference type="Pfam" id="PF00733">
    <property type="entry name" value="Asn_synthase"/>
    <property type="match status" value="1"/>
</dbReference>
<accession>A0A3N6M6G3</accession>
<dbReference type="InterPro" id="IPR029055">
    <property type="entry name" value="Ntn_hydrolases_N"/>
</dbReference>
<dbReference type="PANTHER" id="PTHR43284:SF1">
    <property type="entry name" value="ASPARAGINE SYNTHETASE"/>
    <property type="match status" value="1"/>
</dbReference>
<dbReference type="OrthoDB" id="8692at2157"/>
<dbReference type="EMBL" id="REFZ01000027">
    <property type="protein sequence ID" value="RQG96184.1"/>
    <property type="molecule type" value="Genomic_DNA"/>
</dbReference>
<evidence type="ECO:0000313" key="2">
    <source>
        <dbReference type="EMBL" id="RQG96184.1"/>
    </source>
</evidence>
<name>A0A3N6M6G3_NATCH</name>
<keyword evidence="3" id="KW-1185">Reference proteome</keyword>
<dbReference type="Gene3D" id="3.60.20.10">
    <property type="entry name" value="Glutamine Phosphoribosylpyrophosphate, subunit 1, domain 1"/>
    <property type="match status" value="1"/>
</dbReference>